<keyword evidence="2" id="KW-1185">Reference proteome</keyword>
<dbReference type="AlphaFoldDB" id="A0A849A5A7"/>
<comment type="caution">
    <text evidence="1">The sequence shown here is derived from an EMBL/GenBank/DDBJ whole genome shotgun (WGS) entry which is preliminary data.</text>
</comment>
<protein>
    <recommendedName>
        <fullName evidence="3">DUF4166 domain-containing protein</fullName>
    </recommendedName>
</protein>
<dbReference type="EMBL" id="JABEND010000003">
    <property type="protein sequence ID" value="NNG35705.1"/>
    <property type="molecule type" value="Genomic_DNA"/>
</dbReference>
<dbReference type="Proteomes" id="UP000562984">
    <property type="component" value="Unassembled WGS sequence"/>
</dbReference>
<evidence type="ECO:0000313" key="2">
    <source>
        <dbReference type="Proteomes" id="UP000562984"/>
    </source>
</evidence>
<sequence length="295" mass="32638">MPIPLGSALDRATRSLWRVFGRPVDLTGDARWLAEGPRNPPGGHGDAWLERLEATGRVAPAGPDDGLLADLSELDGPDFQAAQLDPLVRAFYEHTAGWQLDVWSSWRFWAAPPGELIARLYGRRVRQLALPVQPLQVSRGMDSTVRLVHGEPGTRHGAAWLRTLRLDGSAVYSGYYRVGRLPSLAQPRVHVTFPLERGNVQVFLRPEVGPGGSLWLRSDGHRFGADGAYVLAGFGPAGAERWYAAHTPIRESFHVYRSTGERGDAEGVLRTDHWLHVYAAPALQLHYRLQQVEPS</sequence>
<accession>A0A849A5A7</accession>
<evidence type="ECO:0000313" key="1">
    <source>
        <dbReference type="EMBL" id="NNG35705.1"/>
    </source>
</evidence>
<gene>
    <name evidence="1" type="ORF">HKD39_08265</name>
</gene>
<name>A0A849A5A7_9ACTN</name>
<organism evidence="1 2">
    <name type="scientific">Nakamurella aerolata</name>
    <dbReference type="NCBI Taxonomy" id="1656892"/>
    <lineage>
        <taxon>Bacteria</taxon>
        <taxon>Bacillati</taxon>
        <taxon>Actinomycetota</taxon>
        <taxon>Actinomycetes</taxon>
        <taxon>Nakamurellales</taxon>
        <taxon>Nakamurellaceae</taxon>
        <taxon>Nakamurella</taxon>
    </lineage>
</organism>
<proteinExistence type="predicted"/>
<dbReference type="RefSeq" id="WP_212754223.1">
    <property type="nucleotide sequence ID" value="NZ_JABEND010000003.1"/>
</dbReference>
<reference evidence="1 2" key="1">
    <citation type="submission" date="2020-05" db="EMBL/GenBank/DDBJ databases">
        <title>Nakamurella sp. DB0629 isolated from air conditioner.</title>
        <authorList>
            <person name="Kim D.H."/>
            <person name="Kim D.-U."/>
        </authorList>
    </citation>
    <scope>NUCLEOTIDE SEQUENCE [LARGE SCALE GENOMIC DNA]</scope>
    <source>
        <strain evidence="1 2">DB0629</strain>
    </source>
</reference>
<evidence type="ECO:0008006" key="3">
    <source>
        <dbReference type="Google" id="ProtNLM"/>
    </source>
</evidence>